<gene>
    <name evidence="1" type="ORF">Bfra_005100</name>
</gene>
<proteinExistence type="predicted"/>
<name>A0A8H6AU45_9HELO</name>
<dbReference type="AlphaFoldDB" id="A0A8H6AU45"/>
<dbReference type="RefSeq" id="XP_037192582.1">
    <property type="nucleotide sequence ID" value="XM_037335487.1"/>
</dbReference>
<dbReference type="GeneID" id="59259179"/>
<evidence type="ECO:0000313" key="1">
    <source>
        <dbReference type="EMBL" id="KAF5873636.1"/>
    </source>
</evidence>
<comment type="caution">
    <text evidence="1">The sequence shown here is derived from an EMBL/GenBank/DDBJ whole genome shotgun (WGS) entry which is preliminary data.</text>
</comment>
<accession>A0A8H6AU45</accession>
<evidence type="ECO:0000313" key="2">
    <source>
        <dbReference type="Proteomes" id="UP000531561"/>
    </source>
</evidence>
<keyword evidence="2" id="KW-1185">Reference proteome</keyword>
<sequence>MYRQGEKNSSNLGGKQRHQECGFGRKILTTDKEGRDTFEYCSVGNDKPASLFDHTVVILKLRPTSFVRPNCLRNAPAFDDVESFLAEYQFITVTKMAQQLTSVTALSRGEEPWPMANYIDCEFLKPFFLEFGS</sequence>
<reference evidence="1 2" key="1">
    <citation type="journal article" date="2020" name="Phytopathology">
        <title>A high-quality genome resource of Botrytis fragariae, a new and rapidly spreading fungal pathogen causing strawberry gray mold in the U.S.A.</title>
        <authorList>
            <person name="Wu Y."/>
            <person name="Saski C.A."/>
            <person name="Schnabel G."/>
            <person name="Xiao S."/>
            <person name="Hu M."/>
        </authorList>
    </citation>
    <scope>NUCLEOTIDE SEQUENCE [LARGE SCALE GENOMIC DNA]</scope>
    <source>
        <strain evidence="1 2">BVB16</strain>
    </source>
</reference>
<dbReference type="EMBL" id="JABFCT010000008">
    <property type="protein sequence ID" value="KAF5873636.1"/>
    <property type="molecule type" value="Genomic_DNA"/>
</dbReference>
<dbReference type="Proteomes" id="UP000531561">
    <property type="component" value="Unassembled WGS sequence"/>
</dbReference>
<organism evidence="1 2">
    <name type="scientific">Botrytis fragariae</name>
    <dbReference type="NCBI Taxonomy" id="1964551"/>
    <lineage>
        <taxon>Eukaryota</taxon>
        <taxon>Fungi</taxon>
        <taxon>Dikarya</taxon>
        <taxon>Ascomycota</taxon>
        <taxon>Pezizomycotina</taxon>
        <taxon>Leotiomycetes</taxon>
        <taxon>Helotiales</taxon>
        <taxon>Sclerotiniaceae</taxon>
        <taxon>Botrytis</taxon>
    </lineage>
</organism>
<protein>
    <submittedName>
        <fullName evidence="1">Uncharacterized protein</fullName>
    </submittedName>
</protein>